<feature type="compositionally biased region" description="Basic and acidic residues" evidence="1">
    <location>
        <begin position="216"/>
        <end position="225"/>
    </location>
</feature>
<dbReference type="OrthoDB" id="5864871at2759"/>
<feature type="region of interest" description="Disordered" evidence="1">
    <location>
        <begin position="303"/>
        <end position="327"/>
    </location>
</feature>
<feature type="region of interest" description="Disordered" evidence="1">
    <location>
        <begin position="174"/>
        <end position="257"/>
    </location>
</feature>
<evidence type="ECO:0000313" key="3">
    <source>
        <dbReference type="Proteomes" id="UP000276776"/>
    </source>
</evidence>
<dbReference type="WBParaSite" id="TCLT_0001037801-mRNA-1">
    <property type="protein sequence ID" value="TCLT_0001037801-mRNA-1"/>
    <property type="gene ID" value="TCLT_0001037801"/>
</dbReference>
<feature type="region of interest" description="Disordered" evidence="1">
    <location>
        <begin position="1"/>
        <end position="70"/>
    </location>
</feature>
<feature type="compositionally biased region" description="Basic and acidic residues" evidence="1">
    <location>
        <begin position="310"/>
        <end position="320"/>
    </location>
</feature>
<evidence type="ECO:0000313" key="4">
    <source>
        <dbReference type="WBParaSite" id="TCLT_0001037801-mRNA-1"/>
    </source>
</evidence>
<accession>A0A0N5DB16</accession>
<keyword evidence="3" id="KW-1185">Reference proteome</keyword>
<proteinExistence type="predicted"/>
<feature type="compositionally biased region" description="Polar residues" evidence="1">
    <location>
        <begin position="204"/>
        <end position="215"/>
    </location>
</feature>
<name>A0A0N5DB16_THECL</name>
<evidence type="ECO:0000256" key="1">
    <source>
        <dbReference type="SAM" id="MobiDB-lite"/>
    </source>
</evidence>
<reference evidence="4" key="1">
    <citation type="submission" date="2017-02" db="UniProtKB">
        <authorList>
            <consortium name="WormBaseParasite"/>
        </authorList>
    </citation>
    <scope>IDENTIFICATION</scope>
</reference>
<reference evidence="2 3" key="2">
    <citation type="submission" date="2018-11" db="EMBL/GenBank/DDBJ databases">
        <authorList>
            <consortium name="Pathogen Informatics"/>
        </authorList>
    </citation>
    <scope>NUCLEOTIDE SEQUENCE [LARGE SCALE GENOMIC DNA]</scope>
</reference>
<feature type="compositionally biased region" description="Basic and acidic residues" evidence="1">
    <location>
        <begin position="235"/>
        <end position="245"/>
    </location>
</feature>
<dbReference type="Proteomes" id="UP000276776">
    <property type="component" value="Unassembled WGS sequence"/>
</dbReference>
<dbReference type="AlphaFoldDB" id="A0A0N5DB16"/>
<protein>
    <submittedName>
        <fullName evidence="2 4">Uncharacterized protein</fullName>
    </submittedName>
</protein>
<dbReference type="EMBL" id="UYYF01005077">
    <property type="protein sequence ID" value="VDN08056.1"/>
    <property type="molecule type" value="Genomic_DNA"/>
</dbReference>
<feature type="compositionally biased region" description="Polar residues" evidence="1">
    <location>
        <begin position="1"/>
        <end position="13"/>
    </location>
</feature>
<evidence type="ECO:0000313" key="2">
    <source>
        <dbReference type="EMBL" id="VDN08056.1"/>
    </source>
</evidence>
<feature type="compositionally biased region" description="Polar residues" evidence="1">
    <location>
        <begin position="32"/>
        <end position="46"/>
    </location>
</feature>
<gene>
    <name evidence="2" type="ORF">TCLT_LOCUS10367</name>
</gene>
<feature type="compositionally biased region" description="Polar residues" evidence="1">
    <location>
        <begin position="53"/>
        <end position="64"/>
    </location>
</feature>
<sequence>MIKSSSNSSYNTLKTERPWRQRMADSARLRNVQGNEASETMHSTLTAARVRRNNISSQRNGRSNSGDDLRNSINALKNLIDDRTTGLFRRNNRLPSRESSSTFSDKYSVKNLLSSTNQYVPMRDLYSSRMNALEFAGCISSDLIAKPLRFPEQSNTNNLYEYAKEFVLSKLPLNSHTSENSRGRESSRRLLSSRERTMRHHSRNQVLADSDSSSGNEERTGSRERPLRRRMRKKLKDEEKLREKLPPPTTLGIEKIDADFGKKKKEIEEEEEEDRMKNLHMEYSQVLDNSETSSSMAILTTLCSSEEEESKPTKSEKGKENSLSITNSNVRKKFDLSEYLSTRKESTFWRDI</sequence>
<feature type="compositionally biased region" description="Basic and acidic residues" evidence="1">
    <location>
        <begin position="179"/>
        <end position="196"/>
    </location>
</feature>
<organism evidence="4">
    <name type="scientific">Thelazia callipaeda</name>
    <name type="common">Oriental eyeworm</name>
    <name type="synonym">Parasitic nematode</name>
    <dbReference type="NCBI Taxonomy" id="103827"/>
    <lineage>
        <taxon>Eukaryota</taxon>
        <taxon>Metazoa</taxon>
        <taxon>Ecdysozoa</taxon>
        <taxon>Nematoda</taxon>
        <taxon>Chromadorea</taxon>
        <taxon>Rhabditida</taxon>
        <taxon>Spirurina</taxon>
        <taxon>Spiruromorpha</taxon>
        <taxon>Thelazioidea</taxon>
        <taxon>Thelaziidae</taxon>
        <taxon>Thelazia</taxon>
    </lineage>
</organism>
<feature type="compositionally biased region" description="Basic and acidic residues" evidence="1">
    <location>
        <begin position="14"/>
        <end position="28"/>
    </location>
</feature>